<proteinExistence type="predicted"/>
<dbReference type="CDD" id="cd00090">
    <property type="entry name" value="HTH_ARSR"/>
    <property type="match status" value="1"/>
</dbReference>
<feature type="domain" description="HTH asnC-type" evidence="4">
    <location>
        <begin position="15"/>
        <end position="76"/>
    </location>
</feature>
<dbReference type="InterPro" id="IPR011991">
    <property type="entry name" value="ArsR-like_HTH"/>
</dbReference>
<keyword evidence="2" id="KW-0238">DNA-binding</keyword>
<evidence type="ECO:0000256" key="2">
    <source>
        <dbReference type="ARBA" id="ARBA00023125"/>
    </source>
</evidence>
<evidence type="ECO:0000259" key="4">
    <source>
        <dbReference type="PROSITE" id="PS50956"/>
    </source>
</evidence>
<dbReference type="EMBL" id="CP163445">
    <property type="protein sequence ID" value="XDQ81247.1"/>
    <property type="molecule type" value="Genomic_DNA"/>
</dbReference>
<organism evidence="5">
    <name type="scientific">Streptomyces sp. Y1</name>
    <dbReference type="NCBI Taxonomy" id="3238634"/>
    <lineage>
        <taxon>Bacteria</taxon>
        <taxon>Bacillati</taxon>
        <taxon>Actinomycetota</taxon>
        <taxon>Actinomycetes</taxon>
        <taxon>Kitasatosporales</taxon>
        <taxon>Streptomycetaceae</taxon>
        <taxon>Streptomyces</taxon>
    </lineage>
</organism>
<sequence>MNEKPLITAAPGAAMDAVDRRLLAELQGDARLSYNELSRRVSLSAPAVAERVRRLEADGVISGYHAHVDLTRAGLPITALVQIQCYGPRCVLRDPEVATWPEVLQLHRVTGGACCALLVAVPTMADFEALCDRLGGYGQPSSSMILSSPVPWRPVVAP</sequence>
<dbReference type="GO" id="GO:0043565">
    <property type="term" value="F:sequence-specific DNA binding"/>
    <property type="evidence" value="ECO:0007669"/>
    <property type="project" value="InterPro"/>
</dbReference>
<dbReference type="PRINTS" id="PR00033">
    <property type="entry name" value="HTHASNC"/>
</dbReference>
<dbReference type="FunFam" id="1.10.10.10:FF:000186">
    <property type="entry name" value="AsnC family transcriptional regulator"/>
    <property type="match status" value="1"/>
</dbReference>
<dbReference type="InterPro" id="IPR036388">
    <property type="entry name" value="WH-like_DNA-bd_sf"/>
</dbReference>
<keyword evidence="1" id="KW-0805">Transcription regulation</keyword>
<gene>
    <name evidence="5" type="ORF">AB2U05_23650</name>
</gene>
<dbReference type="InterPro" id="IPR036390">
    <property type="entry name" value="WH_DNA-bd_sf"/>
</dbReference>
<dbReference type="Gene3D" id="1.10.10.10">
    <property type="entry name" value="Winged helix-like DNA-binding domain superfamily/Winged helix DNA-binding domain"/>
    <property type="match status" value="1"/>
</dbReference>
<dbReference type="PROSITE" id="PS50956">
    <property type="entry name" value="HTH_ASNC_2"/>
    <property type="match status" value="1"/>
</dbReference>
<dbReference type="PANTHER" id="PTHR30154">
    <property type="entry name" value="LEUCINE-RESPONSIVE REGULATORY PROTEIN"/>
    <property type="match status" value="1"/>
</dbReference>
<evidence type="ECO:0000256" key="1">
    <source>
        <dbReference type="ARBA" id="ARBA00023015"/>
    </source>
</evidence>
<dbReference type="GO" id="GO:0043200">
    <property type="term" value="P:response to amino acid"/>
    <property type="evidence" value="ECO:0007669"/>
    <property type="project" value="TreeGrafter"/>
</dbReference>
<name>A0AB39TPM6_9ACTN</name>
<dbReference type="RefSeq" id="WP_244179104.1">
    <property type="nucleotide sequence ID" value="NZ_CP163445.1"/>
</dbReference>
<accession>A0AB39TPM6</accession>
<dbReference type="SUPFAM" id="SSF54909">
    <property type="entry name" value="Dimeric alpha+beta barrel"/>
    <property type="match status" value="1"/>
</dbReference>
<dbReference type="GO" id="GO:0005829">
    <property type="term" value="C:cytosol"/>
    <property type="evidence" value="ECO:0007669"/>
    <property type="project" value="TreeGrafter"/>
</dbReference>
<dbReference type="AlphaFoldDB" id="A0AB39TPM6"/>
<dbReference type="PANTHER" id="PTHR30154:SF53">
    <property type="entry name" value="HTH-TYPE TRANSCRIPTIONAL REGULATOR LRPC"/>
    <property type="match status" value="1"/>
</dbReference>
<dbReference type="Pfam" id="PF01037">
    <property type="entry name" value="AsnC_trans_reg"/>
    <property type="match status" value="1"/>
</dbReference>
<evidence type="ECO:0000256" key="3">
    <source>
        <dbReference type="ARBA" id="ARBA00023163"/>
    </source>
</evidence>
<dbReference type="InterPro" id="IPR019887">
    <property type="entry name" value="Tscrpt_reg_AsnC/Lrp_C"/>
</dbReference>
<dbReference type="Pfam" id="PF13404">
    <property type="entry name" value="HTH_AsnC-type"/>
    <property type="match status" value="1"/>
</dbReference>
<dbReference type="InterPro" id="IPR019888">
    <property type="entry name" value="Tscrpt_reg_AsnC-like"/>
</dbReference>
<dbReference type="InterPro" id="IPR011008">
    <property type="entry name" value="Dimeric_a/b-barrel"/>
</dbReference>
<dbReference type="Gene3D" id="3.30.70.920">
    <property type="match status" value="1"/>
</dbReference>
<evidence type="ECO:0000313" key="5">
    <source>
        <dbReference type="EMBL" id="XDQ81247.1"/>
    </source>
</evidence>
<dbReference type="InterPro" id="IPR000485">
    <property type="entry name" value="AsnC-type_HTH_dom"/>
</dbReference>
<protein>
    <submittedName>
        <fullName evidence="5">Lrp/AsnC family transcriptional regulator</fullName>
    </submittedName>
</protein>
<keyword evidence="3" id="KW-0804">Transcription</keyword>
<dbReference type="SUPFAM" id="SSF46785">
    <property type="entry name" value="Winged helix' DNA-binding domain"/>
    <property type="match status" value="1"/>
</dbReference>
<reference evidence="5" key="1">
    <citation type="submission" date="2024-07" db="EMBL/GenBank/DDBJ databases">
        <authorList>
            <person name="Yu S.T."/>
        </authorList>
    </citation>
    <scope>NUCLEOTIDE SEQUENCE</scope>
    <source>
        <strain evidence="5">Y1</strain>
    </source>
</reference>
<dbReference type="SMART" id="SM00344">
    <property type="entry name" value="HTH_ASNC"/>
    <property type="match status" value="1"/>
</dbReference>